<dbReference type="EMBL" id="JANHOG010000189">
    <property type="protein sequence ID" value="KAJ3557036.1"/>
    <property type="molecule type" value="Genomic_DNA"/>
</dbReference>
<name>A0ACC1TAS7_9APHY</name>
<organism evidence="1 2">
    <name type="scientific">Phlebia brevispora</name>
    <dbReference type="NCBI Taxonomy" id="194682"/>
    <lineage>
        <taxon>Eukaryota</taxon>
        <taxon>Fungi</taxon>
        <taxon>Dikarya</taxon>
        <taxon>Basidiomycota</taxon>
        <taxon>Agaricomycotina</taxon>
        <taxon>Agaricomycetes</taxon>
        <taxon>Polyporales</taxon>
        <taxon>Meruliaceae</taxon>
        <taxon>Phlebia</taxon>
    </lineage>
</organism>
<accession>A0ACC1TAS7</accession>
<sequence length="910" mass="97503">MLRRSLLTLLPFIGTALSQSASTFVDPVNGYQFTGLTDPVHDVTYGFTFPPLPASGSDSTEFIGEIVAPIDSQWIGLALGGDMIQDLLLVAWPNDGDIVFSTRWATDYIQPVAYTGDATVTTISSSINSTYWRWVFRCEGCTSWTGGGIDVDSEGVLAWAFSNIAVDDPSDPESTFQEHTDFGFFGIDYSTAHVSSSTYSGYLNGQGGSSSPPTTSSAPPSQTSSAPPGPTTPAVAYDYVVIGGGPGGIIAADRLSEAGKKVLLLERGGPSTAETGGNYVAPWASAAGSNLTKFDIPGLFESMFTDPDDWWWCKDVTVFAGCLLGGGTSINGALYWYPNSNDFSTGVGWPSSWTNAEPYTNQLIARLPSTDAPSVDGKRYLEESATLVGQFLSSQGYSQITINDNPNYKDHVYGYSAFDFIGGKRGGPVATYFQTASARPNFTYKDFVLVSNVVRNGSQITGVQTNDTSLGPNGVVPLTPNGRVILSAGSFGTPRILFQSGIGPSDMISLVQGNADAATSLPPANEFIDLPVGMNVQDNPSINLVFTHPSINSYDNWADVWTDPPSADAQQYLSSFSGVLAGASPKLNFWRAYSGGNITYYAQGTVRPGAASVNTSVPYNTTQLFTITLYLSTGIQSRGRIGIDAALRASPIQNPWLVEPIDKVVLLQALNDVATNIKSIPNLTMITPDYTQTIEEYVDAYDPGTMDSNHWIGSASIGNSSSNSVVDENVKVWGTNNLFIIDASIIPSLPTGNPHGLLMSAAEQAVARVLALAGVAELHADYRIAMPNMKEFNISSPVPAPYYCFFTTTITHCHNPTLAGLALLATCGHRLIFVPPWGSYAPEAERQRPTPAAEELKVIERELRGLSVIGNGRSILRTPGPLEFPFFVSVFVSHVSHARRWSFRVPAFVS</sequence>
<keyword evidence="2" id="KW-1185">Reference proteome</keyword>
<proteinExistence type="predicted"/>
<dbReference type="Proteomes" id="UP001148662">
    <property type="component" value="Unassembled WGS sequence"/>
</dbReference>
<evidence type="ECO:0000313" key="2">
    <source>
        <dbReference type="Proteomes" id="UP001148662"/>
    </source>
</evidence>
<comment type="caution">
    <text evidence="1">The sequence shown here is derived from an EMBL/GenBank/DDBJ whole genome shotgun (WGS) entry which is preliminary data.</text>
</comment>
<reference evidence="1" key="1">
    <citation type="submission" date="2022-07" db="EMBL/GenBank/DDBJ databases">
        <title>Genome Sequence of Phlebia brevispora.</title>
        <authorList>
            <person name="Buettner E."/>
        </authorList>
    </citation>
    <scope>NUCLEOTIDE SEQUENCE</scope>
    <source>
        <strain evidence="1">MPL23</strain>
    </source>
</reference>
<evidence type="ECO:0000313" key="1">
    <source>
        <dbReference type="EMBL" id="KAJ3557036.1"/>
    </source>
</evidence>
<protein>
    <submittedName>
        <fullName evidence="1">Uncharacterized protein</fullName>
    </submittedName>
</protein>
<gene>
    <name evidence="1" type="ORF">NM688_g1692</name>
</gene>